<keyword evidence="4" id="KW-1185">Reference proteome</keyword>
<protein>
    <recommendedName>
        <fullName evidence="2">PHA01746-like domain-containing protein</fullName>
    </recommendedName>
</protein>
<feature type="domain" description="PHA01746-like" evidence="2">
    <location>
        <begin position="2"/>
        <end position="121"/>
    </location>
</feature>
<feature type="compositionally biased region" description="Basic and acidic residues" evidence="1">
    <location>
        <begin position="107"/>
        <end position="122"/>
    </location>
</feature>
<evidence type="ECO:0000259" key="2">
    <source>
        <dbReference type="Pfam" id="PF21017"/>
    </source>
</evidence>
<sequence length="122" mass="14172">MATLEEIFSELKQKAKDSGKPATRILKIKGLKRFVIQINAVPNGNSVRFSMTFHSQRNYKRQIGIVADDADDFEIIAKFLKKHKDLLDKYVKFSVSRDNNEVEIDTEEQKKEKKNKNVEDEL</sequence>
<feature type="region of interest" description="Disordered" evidence="1">
    <location>
        <begin position="102"/>
        <end position="122"/>
    </location>
</feature>
<organism evidence="3 4">
    <name type="scientific">Metallosphaera rod-shaped virus 1</name>
    <dbReference type="NCBI Taxonomy" id="2730618"/>
    <lineage>
        <taxon>Viruses</taxon>
        <taxon>Adnaviria</taxon>
        <taxon>Zilligvirae</taxon>
        <taxon>Taleaviricota</taxon>
        <taxon>Tokiviricetes</taxon>
        <taxon>Ligamenvirales</taxon>
        <taxon>Rudiviridae</taxon>
        <taxon>Hoswirudivirus</taxon>
        <taxon>Hoswirudivirus metallosphaerae</taxon>
    </lineage>
</organism>
<evidence type="ECO:0000313" key="4">
    <source>
        <dbReference type="Proteomes" id="UP000501823"/>
    </source>
</evidence>
<dbReference type="InterPro" id="IPR048991">
    <property type="entry name" value="PHA01746-like_dom"/>
</dbReference>
<dbReference type="Pfam" id="PF21017">
    <property type="entry name" value="PHA01746"/>
    <property type="match status" value="1"/>
</dbReference>
<evidence type="ECO:0000256" key="1">
    <source>
        <dbReference type="SAM" id="MobiDB-lite"/>
    </source>
</evidence>
<evidence type="ECO:0000313" key="3">
    <source>
        <dbReference type="EMBL" id="QJF12351.1"/>
    </source>
</evidence>
<dbReference type="Proteomes" id="UP000501823">
    <property type="component" value="Segment"/>
</dbReference>
<gene>
    <name evidence="3" type="ORF">MRV1_gp05</name>
</gene>
<proteinExistence type="predicted"/>
<dbReference type="Gene3D" id="3.30.720.60">
    <property type="match status" value="1"/>
</dbReference>
<name>A0A6M3VYL2_9VIRU</name>
<dbReference type="EMBL" id="MN876843">
    <property type="protein sequence ID" value="QJF12351.1"/>
    <property type="molecule type" value="Genomic_DNA"/>
</dbReference>
<accession>A0A6M3VYL2</accession>
<reference evidence="3 4" key="1">
    <citation type="journal article" date="2020" name="ISME J.">
        <title>New virus isolates from Italian hydrothermal environments underscore the biogeographic pattern in archaeal virus communities.</title>
        <authorList>
            <person name="Baquero D.P."/>
            <person name="Contursi P."/>
            <person name="Piochi M."/>
            <person name="Bartolucci S."/>
            <person name="Liu Y."/>
            <person name="Cvirkaite-Krupovic V."/>
            <person name="Prangishvili D."/>
            <person name="Krupovic M."/>
        </authorList>
    </citation>
    <scope>NUCLEOTIDE SEQUENCE [LARGE SCALE GENOMIC DNA]</scope>
    <source>
        <strain evidence="3">201</strain>
    </source>
</reference>